<comment type="caution">
    <text evidence="1">The sequence shown here is derived from an EMBL/GenBank/DDBJ whole genome shotgun (WGS) entry which is preliminary data.</text>
</comment>
<dbReference type="EMBL" id="PYDT01000004">
    <property type="protein sequence ID" value="THU65079.1"/>
    <property type="molecule type" value="Genomic_DNA"/>
</dbReference>
<organism evidence="1 2">
    <name type="scientific">Musa balbisiana</name>
    <name type="common">Banana</name>
    <dbReference type="NCBI Taxonomy" id="52838"/>
    <lineage>
        <taxon>Eukaryota</taxon>
        <taxon>Viridiplantae</taxon>
        <taxon>Streptophyta</taxon>
        <taxon>Embryophyta</taxon>
        <taxon>Tracheophyta</taxon>
        <taxon>Spermatophyta</taxon>
        <taxon>Magnoliopsida</taxon>
        <taxon>Liliopsida</taxon>
        <taxon>Zingiberales</taxon>
        <taxon>Musaceae</taxon>
        <taxon>Musa</taxon>
    </lineage>
</organism>
<dbReference type="Gene3D" id="3.40.50.150">
    <property type="entry name" value="Vaccinia Virus protein VP39"/>
    <property type="match status" value="1"/>
</dbReference>
<dbReference type="GO" id="GO:0008168">
    <property type="term" value="F:methyltransferase activity"/>
    <property type="evidence" value="ECO:0007669"/>
    <property type="project" value="InterPro"/>
</dbReference>
<keyword evidence="2" id="KW-1185">Reference proteome</keyword>
<dbReference type="Pfam" id="PF03492">
    <property type="entry name" value="Methyltransf_7"/>
    <property type="match status" value="1"/>
</dbReference>
<name>A0A4S8JSJ6_MUSBA</name>
<dbReference type="AlphaFoldDB" id="A0A4S8JSJ6"/>
<dbReference type="SUPFAM" id="SSF53335">
    <property type="entry name" value="S-adenosyl-L-methionine-dependent methyltransferases"/>
    <property type="match status" value="1"/>
</dbReference>
<protein>
    <submittedName>
        <fullName evidence="1">Uncharacterized protein</fullName>
    </submittedName>
</protein>
<dbReference type="InterPro" id="IPR029063">
    <property type="entry name" value="SAM-dependent_MTases_sf"/>
</dbReference>
<reference evidence="1 2" key="1">
    <citation type="journal article" date="2019" name="Nat. Plants">
        <title>Genome sequencing of Musa balbisiana reveals subgenome evolution and function divergence in polyploid bananas.</title>
        <authorList>
            <person name="Yao X."/>
        </authorList>
    </citation>
    <scope>NUCLEOTIDE SEQUENCE [LARGE SCALE GENOMIC DNA]</scope>
    <source>
        <strain evidence="2">cv. DH-PKW</strain>
        <tissue evidence="1">Leaves</tissue>
    </source>
</reference>
<sequence>MGDAAPAGAVPEGNARRCRHLHYMQPALRPSPHRDCLHAVDPTTTTIGDLPACRRPCDRCYKRPTCINGSAAICEGSKSSNNFYRSPQTIQGNPIHWTYYPYYHDGGIGYLWGLLAEAMNALVTEDRREEGESILLGSSKDRKVKEREHHTLVVFMKVWYGQRRIPMSMTQGVIQEEKLVTFDLLFYPPSMEEVKAVIHKEDLFDIEQAQIFETNWDPI</sequence>
<evidence type="ECO:0000313" key="2">
    <source>
        <dbReference type="Proteomes" id="UP000317650"/>
    </source>
</evidence>
<dbReference type="Proteomes" id="UP000317650">
    <property type="component" value="Chromosome 1"/>
</dbReference>
<gene>
    <name evidence="1" type="ORF">C4D60_Mb01t33360</name>
</gene>
<evidence type="ECO:0000313" key="1">
    <source>
        <dbReference type="EMBL" id="THU65079.1"/>
    </source>
</evidence>
<accession>A0A4S8JSJ6</accession>
<proteinExistence type="predicted"/>
<dbReference type="InterPro" id="IPR005299">
    <property type="entry name" value="MeTrfase_7"/>
</dbReference>